<dbReference type="SUPFAM" id="SSF57667">
    <property type="entry name" value="beta-beta-alpha zinc fingers"/>
    <property type="match status" value="1"/>
</dbReference>
<protein>
    <recommendedName>
        <fullName evidence="7">C2H2-type domain-containing protein</fullName>
    </recommendedName>
</protein>
<dbReference type="Proteomes" id="UP000228934">
    <property type="component" value="Unassembled WGS sequence"/>
</dbReference>
<keyword evidence="9" id="KW-1185">Reference proteome</keyword>
<organism evidence="8 9">
    <name type="scientific">Aquarana catesbeiana</name>
    <name type="common">American bullfrog</name>
    <name type="synonym">Rana catesbeiana</name>
    <dbReference type="NCBI Taxonomy" id="8400"/>
    <lineage>
        <taxon>Eukaryota</taxon>
        <taxon>Metazoa</taxon>
        <taxon>Chordata</taxon>
        <taxon>Craniata</taxon>
        <taxon>Vertebrata</taxon>
        <taxon>Euteleostomi</taxon>
        <taxon>Amphibia</taxon>
        <taxon>Batrachia</taxon>
        <taxon>Anura</taxon>
        <taxon>Neobatrachia</taxon>
        <taxon>Ranoidea</taxon>
        <taxon>Ranidae</taxon>
        <taxon>Aquarana</taxon>
    </lineage>
</organism>
<sequence>MRMKELTRVRSHIHVLIAGNLFSSAHQRTHTGEKPFSCSEHGKCFISKSGVVYHQRTHAGMKPFTCPKCGKCFT</sequence>
<dbReference type="PANTHER" id="PTHR23235:SF142">
    <property type="entry name" value="ZINC FINGER PROTEIN 384"/>
    <property type="match status" value="1"/>
</dbReference>
<proteinExistence type="predicted"/>
<keyword evidence="3 6" id="KW-0863">Zinc-finger</keyword>
<dbReference type="FunFam" id="3.30.160.60:FF:002343">
    <property type="entry name" value="Zinc finger protein 33A"/>
    <property type="match status" value="1"/>
</dbReference>
<dbReference type="AlphaFoldDB" id="A0A2G9RR91"/>
<evidence type="ECO:0000259" key="7">
    <source>
        <dbReference type="PROSITE" id="PS50157"/>
    </source>
</evidence>
<feature type="domain" description="C2H2-type" evidence="7">
    <location>
        <begin position="36"/>
        <end position="63"/>
    </location>
</feature>
<dbReference type="PANTHER" id="PTHR23235">
    <property type="entry name" value="KRUEPPEL-LIKE TRANSCRIPTION FACTOR"/>
    <property type="match status" value="1"/>
</dbReference>
<keyword evidence="5" id="KW-0539">Nucleus</keyword>
<evidence type="ECO:0000256" key="4">
    <source>
        <dbReference type="ARBA" id="ARBA00022833"/>
    </source>
</evidence>
<evidence type="ECO:0000256" key="5">
    <source>
        <dbReference type="ARBA" id="ARBA00023242"/>
    </source>
</evidence>
<dbReference type="InterPro" id="IPR013087">
    <property type="entry name" value="Znf_C2H2_type"/>
</dbReference>
<dbReference type="GO" id="GO:0008270">
    <property type="term" value="F:zinc ion binding"/>
    <property type="evidence" value="ECO:0007669"/>
    <property type="project" value="UniProtKB-KW"/>
</dbReference>
<keyword evidence="1" id="KW-0479">Metal-binding</keyword>
<dbReference type="PROSITE" id="PS50157">
    <property type="entry name" value="ZINC_FINGER_C2H2_2"/>
    <property type="match status" value="1"/>
</dbReference>
<name>A0A2G9RR91_AQUCT</name>
<dbReference type="Gene3D" id="3.30.160.60">
    <property type="entry name" value="Classic Zinc Finger"/>
    <property type="match status" value="2"/>
</dbReference>
<evidence type="ECO:0000313" key="8">
    <source>
        <dbReference type="EMBL" id="PIO30374.1"/>
    </source>
</evidence>
<keyword evidence="2" id="KW-0677">Repeat</keyword>
<gene>
    <name evidence="8" type="ORF">AB205_0029510</name>
</gene>
<dbReference type="OrthoDB" id="4748970at2759"/>
<dbReference type="EMBL" id="KV937341">
    <property type="protein sequence ID" value="PIO30374.1"/>
    <property type="molecule type" value="Genomic_DNA"/>
</dbReference>
<dbReference type="GO" id="GO:0000978">
    <property type="term" value="F:RNA polymerase II cis-regulatory region sequence-specific DNA binding"/>
    <property type="evidence" value="ECO:0007669"/>
    <property type="project" value="TreeGrafter"/>
</dbReference>
<accession>A0A2G9RR91</accession>
<evidence type="ECO:0000256" key="6">
    <source>
        <dbReference type="PROSITE-ProRule" id="PRU00042"/>
    </source>
</evidence>
<keyword evidence="4" id="KW-0862">Zinc</keyword>
<reference evidence="9" key="1">
    <citation type="journal article" date="2017" name="Nat. Commun.">
        <title>The North American bullfrog draft genome provides insight into hormonal regulation of long noncoding RNA.</title>
        <authorList>
            <person name="Hammond S.A."/>
            <person name="Warren R.L."/>
            <person name="Vandervalk B.P."/>
            <person name="Kucuk E."/>
            <person name="Khan H."/>
            <person name="Gibb E.A."/>
            <person name="Pandoh P."/>
            <person name="Kirk H."/>
            <person name="Zhao Y."/>
            <person name="Jones M."/>
            <person name="Mungall A.J."/>
            <person name="Coope R."/>
            <person name="Pleasance S."/>
            <person name="Moore R.A."/>
            <person name="Holt R.A."/>
            <person name="Round J.M."/>
            <person name="Ohora S."/>
            <person name="Walle B.V."/>
            <person name="Veldhoen N."/>
            <person name="Helbing C.C."/>
            <person name="Birol I."/>
        </authorList>
    </citation>
    <scope>NUCLEOTIDE SEQUENCE [LARGE SCALE GENOMIC DNA]</scope>
</reference>
<dbReference type="GO" id="GO:0000981">
    <property type="term" value="F:DNA-binding transcription factor activity, RNA polymerase II-specific"/>
    <property type="evidence" value="ECO:0007669"/>
    <property type="project" value="TreeGrafter"/>
</dbReference>
<evidence type="ECO:0000313" key="9">
    <source>
        <dbReference type="Proteomes" id="UP000228934"/>
    </source>
</evidence>
<evidence type="ECO:0000256" key="1">
    <source>
        <dbReference type="ARBA" id="ARBA00022723"/>
    </source>
</evidence>
<evidence type="ECO:0000256" key="3">
    <source>
        <dbReference type="ARBA" id="ARBA00022771"/>
    </source>
</evidence>
<evidence type="ECO:0000256" key="2">
    <source>
        <dbReference type="ARBA" id="ARBA00022737"/>
    </source>
</evidence>
<dbReference type="InterPro" id="IPR036236">
    <property type="entry name" value="Znf_C2H2_sf"/>
</dbReference>